<accession>A0ABP1RHL8</accession>
<protein>
    <submittedName>
        <fullName evidence="2">Uncharacterized protein</fullName>
    </submittedName>
</protein>
<sequence>MVIRSFLDLHALAWVNSVIYDITRGMASEQARRPTPYDRLKPWTDILGIHVYSYWYLVPNIHTAPRYTIRYDRPLINQPFNHEAFGMEFPSSNSEDELIPELQESSDTDFEYQDENREDLYQYEANNLDAN</sequence>
<feature type="compositionally biased region" description="Acidic residues" evidence="1">
    <location>
        <begin position="94"/>
        <end position="113"/>
    </location>
</feature>
<dbReference type="Proteomes" id="UP001642540">
    <property type="component" value="Unassembled WGS sequence"/>
</dbReference>
<dbReference type="EMBL" id="CAXLJM020000075">
    <property type="protein sequence ID" value="CAL8128503.1"/>
    <property type="molecule type" value="Genomic_DNA"/>
</dbReference>
<proteinExistence type="predicted"/>
<evidence type="ECO:0000313" key="2">
    <source>
        <dbReference type="EMBL" id="CAL8128503.1"/>
    </source>
</evidence>
<organism evidence="2 3">
    <name type="scientific">Orchesella dallaii</name>
    <dbReference type="NCBI Taxonomy" id="48710"/>
    <lineage>
        <taxon>Eukaryota</taxon>
        <taxon>Metazoa</taxon>
        <taxon>Ecdysozoa</taxon>
        <taxon>Arthropoda</taxon>
        <taxon>Hexapoda</taxon>
        <taxon>Collembola</taxon>
        <taxon>Entomobryomorpha</taxon>
        <taxon>Entomobryoidea</taxon>
        <taxon>Orchesellidae</taxon>
        <taxon>Orchesellinae</taxon>
        <taxon>Orchesella</taxon>
    </lineage>
</organism>
<evidence type="ECO:0000256" key="1">
    <source>
        <dbReference type="SAM" id="MobiDB-lite"/>
    </source>
</evidence>
<evidence type="ECO:0000313" key="3">
    <source>
        <dbReference type="Proteomes" id="UP001642540"/>
    </source>
</evidence>
<reference evidence="2 3" key="1">
    <citation type="submission" date="2024-08" db="EMBL/GenBank/DDBJ databases">
        <authorList>
            <person name="Cucini C."/>
            <person name="Frati F."/>
        </authorList>
    </citation>
    <scope>NUCLEOTIDE SEQUENCE [LARGE SCALE GENOMIC DNA]</scope>
</reference>
<feature type="region of interest" description="Disordered" evidence="1">
    <location>
        <begin position="86"/>
        <end position="115"/>
    </location>
</feature>
<comment type="caution">
    <text evidence="2">The sequence shown here is derived from an EMBL/GenBank/DDBJ whole genome shotgun (WGS) entry which is preliminary data.</text>
</comment>
<name>A0ABP1RHL8_9HEXA</name>
<keyword evidence="3" id="KW-1185">Reference proteome</keyword>
<gene>
    <name evidence="2" type="ORF">ODALV1_LOCUS22269</name>
</gene>